<gene>
    <name evidence="2" type="ORF">LMG29739_05650</name>
</gene>
<dbReference type="AlphaFoldDB" id="A0A6J5EV68"/>
<dbReference type="EMBL" id="CADIKF010000066">
    <property type="protein sequence ID" value="CAB3769884.1"/>
    <property type="molecule type" value="Genomic_DNA"/>
</dbReference>
<sequence>MNAVSNPAVLRALVTRVWSFAYRVTEDVPLAEAMVANACNANANAEADCAVSERETLVRMLAAAHSVLRSGSAYERYERTRRATRGAPAGVGAGRRRVRNTDVHSRILAEFRSLAPPERAALLLSEVEGLTYEESAEVLGVSVDRAKLAHVAVRLKLGRAFNEHSGTKAPMSASR</sequence>
<dbReference type="Proteomes" id="UP000494329">
    <property type="component" value="Unassembled WGS sequence"/>
</dbReference>
<dbReference type="InterPro" id="IPR013249">
    <property type="entry name" value="RNA_pol_sigma70_r4_t2"/>
</dbReference>
<organism evidence="2 3">
    <name type="scientific">Paraburkholderia solisilvae</name>
    <dbReference type="NCBI Taxonomy" id="624376"/>
    <lineage>
        <taxon>Bacteria</taxon>
        <taxon>Pseudomonadati</taxon>
        <taxon>Pseudomonadota</taxon>
        <taxon>Betaproteobacteria</taxon>
        <taxon>Burkholderiales</taxon>
        <taxon>Burkholderiaceae</taxon>
        <taxon>Paraburkholderia</taxon>
    </lineage>
</organism>
<dbReference type="Gene3D" id="1.20.140.160">
    <property type="match status" value="1"/>
</dbReference>
<protein>
    <recommendedName>
        <fullName evidence="1">RNA polymerase sigma factor 70 region 4 type 2 domain-containing protein</fullName>
    </recommendedName>
</protein>
<feature type="domain" description="RNA polymerase sigma factor 70 region 4 type 2" evidence="1">
    <location>
        <begin position="107"/>
        <end position="146"/>
    </location>
</feature>
<evidence type="ECO:0000259" key="1">
    <source>
        <dbReference type="Pfam" id="PF08281"/>
    </source>
</evidence>
<reference evidence="2 3" key="1">
    <citation type="submission" date="2020-04" db="EMBL/GenBank/DDBJ databases">
        <authorList>
            <person name="De Canck E."/>
        </authorList>
    </citation>
    <scope>NUCLEOTIDE SEQUENCE [LARGE SCALE GENOMIC DNA]</scope>
    <source>
        <strain evidence="2 3">LMG 29739</strain>
    </source>
</reference>
<dbReference type="GO" id="GO:0016987">
    <property type="term" value="F:sigma factor activity"/>
    <property type="evidence" value="ECO:0007669"/>
    <property type="project" value="InterPro"/>
</dbReference>
<name>A0A6J5EV68_9BURK</name>
<dbReference type="GO" id="GO:0003677">
    <property type="term" value="F:DNA binding"/>
    <property type="evidence" value="ECO:0007669"/>
    <property type="project" value="InterPro"/>
</dbReference>
<evidence type="ECO:0000313" key="3">
    <source>
        <dbReference type="Proteomes" id="UP000494329"/>
    </source>
</evidence>
<dbReference type="GO" id="GO:0006352">
    <property type="term" value="P:DNA-templated transcription initiation"/>
    <property type="evidence" value="ECO:0007669"/>
    <property type="project" value="InterPro"/>
</dbReference>
<accession>A0A6J5EV68</accession>
<keyword evidence="3" id="KW-1185">Reference proteome</keyword>
<proteinExistence type="predicted"/>
<dbReference type="InterPro" id="IPR013324">
    <property type="entry name" value="RNA_pol_sigma_r3/r4-like"/>
</dbReference>
<dbReference type="Pfam" id="PF08281">
    <property type="entry name" value="Sigma70_r4_2"/>
    <property type="match status" value="1"/>
</dbReference>
<evidence type="ECO:0000313" key="2">
    <source>
        <dbReference type="EMBL" id="CAB3769884.1"/>
    </source>
</evidence>
<dbReference type="SUPFAM" id="SSF88659">
    <property type="entry name" value="Sigma3 and sigma4 domains of RNA polymerase sigma factors"/>
    <property type="match status" value="1"/>
</dbReference>